<dbReference type="Pfam" id="PF20152">
    <property type="entry name" value="DUF6534"/>
    <property type="match status" value="1"/>
</dbReference>
<sequence length="119" mass="13228">MKILLGVGIGEGSAYWSWCCWHAALTHHLHFDPVLVWVLYQCHQFSDLIRVEWAAYAALSTATVVDILVASSMWYLLATPRAGFFRLDSFINKLITYTVNTGCITSIGSVATTVTVRST</sequence>
<organism evidence="2 3">
    <name type="scientific">Suillus plorans</name>
    <dbReference type="NCBI Taxonomy" id="116603"/>
    <lineage>
        <taxon>Eukaryota</taxon>
        <taxon>Fungi</taxon>
        <taxon>Dikarya</taxon>
        <taxon>Basidiomycota</taxon>
        <taxon>Agaricomycotina</taxon>
        <taxon>Agaricomycetes</taxon>
        <taxon>Agaricomycetidae</taxon>
        <taxon>Boletales</taxon>
        <taxon>Suillineae</taxon>
        <taxon>Suillaceae</taxon>
        <taxon>Suillus</taxon>
    </lineage>
</organism>
<comment type="caution">
    <text evidence="2">The sequence shown here is derived from an EMBL/GenBank/DDBJ whole genome shotgun (WGS) entry which is preliminary data.</text>
</comment>
<feature type="domain" description="DUF6534" evidence="1">
    <location>
        <begin position="62"/>
        <end position="112"/>
    </location>
</feature>
<gene>
    <name evidence="2" type="ORF">HD556DRAFT_1330807</name>
</gene>
<dbReference type="InterPro" id="IPR045339">
    <property type="entry name" value="DUF6534"/>
</dbReference>
<dbReference type="OrthoDB" id="2679488at2759"/>
<dbReference type="AlphaFoldDB" id="A0A9P7J5S0"/>
<name>A0A9P7J5S0_9AGAM</name>
<evidence type="ECO:0000259" key="1">
    <source>
        <dbReference type="Pfam" id="PF20152"/>
    </source>
</evidence>
<dbReference type="GeneID" id="64595504"/>
<keyword evidence="3" id="KW-1185">Reference proteome</keyword>
<accession>A0A9P7J5S0</accession>
<reference evidence="2" key="1">
    <citation type="journal article" date="2020" name="New Phytol.">
        <title>Comparative genomics reveals dynamic genome evolution in host specialist ectomycorrhizal fungi.</title>
        <authorList>
            <person name="Lofgren L.A."/>
            <person name="Nguyen N.H."/>
            <person name="Vilgalys R."/>
            <person name="Ruytinx J."/>
            <person name="Liao H.L."/>
            <person name="Branco S."/>
            <person name="Kuo A."/>
            <person name="LaButti K."/>
            <person name="Lipzen A."/>
            <person name="Andreopoulos W."/>
            <person name="Pangilinan J."/>
            <person name="Riley R."/>
            <person name="Hundley H."/>
            <person name="Na H."/>
            <person name="Barry K."/>
            <person name="Grigoriev I.V."/>
            <person name="Stajich J.E."/>
            <person name="Kennedy P.G."/>
        </authorList>
    </citation>
    <scope>NUCLEOTIDE SEQUENCE</scope>
    <source>
        <strain evidence="2">S12</strain>
    </source>
</reference>
<evidence type="ECO:0000313" key="2">
    <source>
        <dbReference type="EMBL" id="KAG1803890.1"/>
    </source>
</evidence>
<dbReference type="EMBL" id="JABBWE010000004">
    <property type="protein sequence ID" value="KAG1803890.1"/>
    <property type="molecule type" value="Genomic_DNA"/>
</dbReference>
<dbReference type="Proteomes" id="UP000719766">
    <property type="component" value="Unassembled WGS sequence"/>
</dbReference>
<evidence type="ECO:0000313" key="3">
    <source>
        <dbReference type="Proteomes" id="UP000719766"/>
    </source>
</evidence>
<protein>
    <recommendedName>
        <fullName evidence="1">DUF6534 domain-containing protein</fullName>
    </recommendedName>
</protein>
<dbReference type="RefSeq" id="XP_041166236.1">
    <property type="nucleotide sequence ID" value="XM_041301740.1"/>
</dbReference>
<proteinExistence type="predicted"/>